<dbReference type="GO" id="GO:0009279">
    <property type="term" value="C:cell outer membrane"/>
    <property type="evidence" value="ECO:0007669"/>
    <property type="project" value="UniProtKB-SubCell"/>
</dbReference>
<dbReference type="STRING" id="574349.SAMN05443545_105278"/>
<evidence type="ECO:0000256" key="10">
    <source>
        <dbReference type="ARBA" id="ARBA00093548"/>
    </source>
</evidence>
<dbReference type="AlphaFoldDB" id="A0A1H3BNP5"/>
<accession>A0A1H3BNP5</accession>
<dbReference type="EMBL" id="FNNI01000005">
    <property type="protein sequence ID" value="SDX43467.1"/>
    <property type="molecule type" value="Genomic_DNA"/>
</dbReference>
<dbReference type="PANTHER" id="PTHR12815:SF47">
    <property type="entry name" value="TRANSLOCATION AND ASSEMBLY MODULE SUBUNIT TAMA"/>
    <property type="match status" value="1"/>
</dbReference>
<evidence type="ECO:0000256" key="9">
    <source>
        <dbReference type="ARBA" id="ARBA00033063"/>
    </source>
</evidence>
<keyword evidence="15" id="KW-1185">Reference proteome</keyword>
<keyword evidence="6 11" id="KW-0732">Signal</keyword>
<dbReference type="Pfam" id="PF01103">
    <property type="entry name" value="Omp85"/>
    <property type="match status" value="1"/>
</dbReference>
<evidence type="ECO:0000259" key="13">
    <source>
        <dbReference type="Pfam" id="PF17243"/>
    </source>
</evidence>
<dbReference type="InterPro" id="IPR039910">
    <property type="entry name" value="D15-like"/>
</dbReference>
<feature type="domain" description="TamA POTRA" evidence="13">
    <location>
        <begin position="29"/>
        <end position="98"/>
    </location>
</feature>
<sequence>MGERFLRQVWRFLAMACLSPSVLALEAHVDGLDHEPAKGNVITYLEAIEGERYSRNRLAAVVRRRSAEALRVYGYYEPQFAVELEGDPVDRVNVTIDPGPRVTVTELDIGVSGDAENDDTFQEALAGFPLQEGDPLEHAPYDRLRNRLSALALERGYFDSQYRQRRMEIRPWEASARLYLLLDSGPRYRFGEVNYQGSHIDEDRLRRMQPFDTETPYLAGDLATFNQRLGQSEWFSSISVRPRIRQGEQLAIEEPSSRWWEEAVLDDDPAAAQPRRHRLSAQALISANDISPRQSHDVPIDVRLAPADRHQFETAIGYATDVGPRVRFSWDQPWINSDGDSLDHDLFLSAPEQRLTGEYVMPLEDPLRDSYRLQYGFRQRDSEDTNSLEAAVELARRWEFDNGWTQSLYFRTLYEDFTQADQEDQVLLYYPGISWSRTRTRNPTFPSWGDRQRLAIEYSDSTWGSDATFLRATLDSQWIRMVGDDLRLVGRTGVGAIDTDDFDKIPPSLRFFTGGDRSIRGYSYESLAPRNDEGELRGGQHMFTASAEVQRRITGDWWGAAFTDTGNAFDSWWPDTLNTGAGLGVRWISPVGPIRLDIAHPFDDEDDSWRIHFAIGPEF</sequence>
<dbReference type="GO" id="GO:0009306">
    <property type="term" value="P:protein secretion"/>
    <property type="evidence" value="ECO:0007669"/>
    <property type="project" value="TreeGrafter"/>
</dbReference>
<reference evidence="14 15" key="1">
    <citation type="submission" date="2016-10" db="EMBL/GenBank/DDBJ databases">
        <authorList>
            <person name="de Groot N.N."/>
        </authorList>
    </citation>
    <scope>NUCLEOTIDE SEQUENCE [LARGE SCALE GENOMIC DNA]</scope>
    <source>
        <strain evidence="14 15">DSM 19219</strain>
    </source>
</reference>
<evidence type="ECO:0000256" key="8">
    <source>
        <dbReference type="ARBA" id="ARBA00023237"/>
    </source>
</evidence>
<dbReference type="GO" id="GO:0097347">
    <property type="term" value="C:TAM protein secretion complex"/>
    <property type="evidence" value="ECO:0007669"/>
    <property type="project" value="TreeGrafter"/>
</dbReference>
<gene>
    <name evidence="14" type="ORF">SAMN05443545_105278</name>
</gene>
<comment type="similarity">
    <text evidence="2">Belongs to the TamA family.</text>
</comment>
<dbReference type="Pfam" id="PF17243">
    <property type="entry name" value="POTRA_TamA_1"/>
    <property type="match status" value="1"/>
</dbReference>
<dbReference type="OrthoDB" id="9803054at2"/>
<feature type="domain" description="Bacterial surface antigen (D15)" evidence="12">
    <location>
        <begin position="325"/>
        <end position="619"/>
    </location>
</feature>
<dbReference type="Gene3D" id="2.40.160.50">
    <property type="entry name" value="membrane protein fhac: a member of the omp85/tpsb transporter family"/>
    <property type="match status" value="1"/>
</dbReference>
<dbReference type="PANTHER" id="PTHR12815">
    <property type="entry name" value="SORTING AND ASSEMBLY MACHINERY SAMM50 PROTEIN FAMILY MEMBER"/>
    <property type="match status" value="1"/>
</dbReference>
<evidence type="ECO:0000256" key="7">
    <source>
        <dbReference type="ARBA" id="ARBA00023136"/>
    </source>
</evidence>
<comment type="subunit">
    <text evidence="10">Interacts with TamB to form the translocation and assembly module (TAM).</text>
</comment>
<evidence type="ECO:0000256" key="5">
    <source>
        <dbReference type="ARBA" id="ARBA00022692"/>
    </source>
</evidence>
<feature type="chain" id="PRO_5011501790" description="Translocation and assembly module subunit TamA" evidence="11">
    <location>
        <begin position="25"/>
        <end position="619"/>
    </location>
</feature>
<comment type="subcellular location">
    <subcellularLocation>
        <location evidence="1">Cell outer membrane</location>
    </subcellularLocation>
</comment>
<dbReference type="RefSeq" id="WP_092569785.1">
    <property type="nucleotide sequence ID" value="NZ_BMXH01000003.1"/>
</dbReference>
<evidence type="ECO:0000256" key="11">
    <source>
        <dbReference type="SAM" id="SignalP"/>
    </source>
</evidence>
<evidence type="ECO:0000256" key="2">
    <source>
        <dbReference type="ARBA" id="ARBA00010248"/>
    </source>
</evidence>
<evidence type="ECO:0000256" key="1">
    <source>
        <dbReference type="ARBA" id="ARBA00004442"/>
    </source>
</evidence>
<evidence type="ECO:0000256" key="3">
    <source>
        <dbReference type="ARBA" id="ARBA00015419"/>
    </source>
</evidence>
<evidence type="ECO:0000313" key="15">
    <source>
        <dbReference type="Proteomes" id="UP000198500"/>
    </source>
</evidence>
<keyword evidence="7" id="KW-0472">Membrane</keyword>
<organism evidence="14 15">
    <name type="scientific">Aidingimonas halophila</name>
    <dbReference type="NCBI Taxonomy" id="574349"/>
    <lineage>
        <taxon>Bacteria</taxon>
        <taxon>Pseudomonadati</taxon>
        <taxon>Pseudomonadota</taxon>
        <taxon>Gammaproteobacteria</taxon>
        <taxon>Oceanospirillales</taxon>
        <taxon>Halomonadaceae</taxon>
        <taxon>Aidingimonas</taxon>
    </lineage>
</organism>
<evidence type="ECO:0000256" key="6">
    <source>
        <dbReference type="ARBA" id="ARBA00022729"/>
    </source>
</evidence>
<name>A0A1H3BNP5_9GAMM</name>
<feature type="signal peptide" evidence="11">
    <location>
        <begin position="1"/>
        <end position="24"/>
    </location>
</feature>
<keyword evidence="5" id="KW-0812">Transmembrane</keyword>
<proteinExistence type="inferred from homology"/>
<dbReference type="Proteomes" id="UP000198500">
    <property type="component" value="Unassembled WGS sequence"/>
</dbReference>
<protein>
    <recommendedName>
        <fullName evidence="3">Translocation and assembly module subunit TamA</fullName>
    </recommendedName>
    <alternativeName>
        <fullName evidence="9">Autotransporter assembly factor TamA</fullName>
    </alternativeName>
</protein>
<dbReference type="InterPro" id="IPR000184">
    <property type="entry name" value="Bac_surfAg_D15"/>
</dbReference>
<evidence type="ECO:0000259" key="12">
    <source>
        <dbReference type="Pfam" id="PF01103"/>
    </source>
</evidence>
<keyword evidence="4" id="KW-1134">Transmembrane beta strand</keyword>
<evidence type="ECO:0000313" key="14">
    <source>
        <dbReference type="EMBL" id="SDX43467.1"/>
    </source>
</evidence>
<dbReference type="InterPro" id="IPR035243">
    <property type="entry name" value="TamA_POTRA_Dom_1"/>
</dbReference>
<dbReference type="Gene3D" id="3.10.20.310">
    <property type="entry name" value="membrane protein fhac"/>
    <property type="match status" value="3"/>
</dbReference>
<keyword evidence="8" id="KW-0998">Cell outer membrane</keyword>
<evidence type="ECO:0000256" key="4">
    <source>
        <dbReference type="ARBA" id="ARBA00022452"/>
    </source>
</evidence>